<evidence type="ECO:0000313" key="2">
    <source>
        <dbReference type="Proteomes" id="UP000037035"/>
    </source>
</evidence>
<keyword evidence="2" id="KW-1185">Reference proteome</keyword>
<dbReference type="EMBL" id="LAVV01009167">
    <property type="protein sequence ID" value="KNZ51094.1"/>
    <property type="molecule type" value="Genomic_DNA"/>
</dbReference>
<gene>
    <name evidence="1" type="ORF">VP01_4099g1</name>
</gene>
<name>A0A0L6URE4_9BASI</name>
<dbReference type="Proteomes" id="UP000037035">
    <property type="component" value="Unassembled WGS sequence"/>
</dbReference>
<reference evidence="1 2" key="1">
    <citation type="submission" date="2015-08" db="EMBL/GenBank/DDBJ databases">
        <title>Next Generation Sequencing and Analysis of the Genome of Puccinia sorghi L Schw, the Causal Agent of Maize Common Rust.</title>
        <authorList>
            <person name="Rochi L."/>
            <person name="Burguener G."/>
            <person name="Darino M."/>
            <person name="Turjanski A."/>
            <person name="Kreff E."/>
            <person name="Dieguez M.J."/>
            <person name="Sacco F."/>
        </authorList>
    </citation>
    <scope>NUCLEOTIDE SEQUENCE [LARGE SCALE GENOMIC DNA]</scope>
    <source>
        <strain evidence="1 2">RO10H11247</strain>
    </source>
</reference>
<sequence length="201" mass="23073">GSITIFCCFDWSETRKKLNIICLIDLAQSKFQLLAINFYSSFPQEFIKYIDKVWIPLSPQFDNAWNKKKIPHTSRIETSHTYIKIHLLNSQAASLPAVMGRSPTMLFGLLKITSILLTLIPNNDVANPRRYKLESLVGIEFLNCWSLDSAWNLFPKGSQITRGQPTASSKKLQKIEPLKPSSFNYVQRKKPKLQVKNKKKT</sequence>
<dbReference type="AlphaFoldDB" id="A0A0L6URE4"/>
<protein>
    <submittedName>
        <fullName evidence="1">Uncharacterized protein</fullName>
    </submittedName>
</protein>
<evidence type="ECO:0000313" key="1">
    <source>
        <dbReference type="EMBL" id="KNZ51094.1"/>
    </source>
</evidence>
<accession>A0A0L6URE4</accession>
<organism evidence="1 2">
    <name type="scientific">Puccinia sorghi</name>
    <dbReference type="NCBI Taxonomy" id="27349"/>
    <lineage>
        <taxon>Eukaryota</taxon>
        <taxon>Fungi</taxon>
        <taxon>Dikarya</taxon>
        <taxon>Basidiomycota</taxon>
        <taxon>Pucciniomycotina</taxon>
        <taxon>Pucciniomycetes</taxon>
        <taxon>Pucciniales</taxon>
        <taxon>Pucciniaceae</taxon>
        <taxon>Puccinia</taxon>
    </lineage>
</organism>
<comment type="caution">
    <text evidence="1">The sequence shown here is derived from an EMBL/GenBank/DDBJ whole genome shotgun (WGS) entry which is preliminary data.</text>
</comment>
<proteinExistence type="predicted"/>
<feature type="non-terminal residue" evidence="1">
    <location>
        <position position="1"/>
    </location>
</feature>
<dbReference type="VEuPathDB" id="FungiDB:VP01_4099g1"/>